<evidence type="ECO:0000313" key="4">
    <source>
        <dbReference type="Proteomes" id="UP000026960"/>
    </source>
</evidence>
<dbReference type="STRING" id="65489.A0A0D3HRP5"/>
<dbReference type="PaxDb" id="65489-OBART12G03670.1"/>
<protein>
    <recommendedName>
        <fullName evidence="2">POX domain-containing protein</fullName>
    </recommendedName>
</protein>
<reference evidence="3" key="1">
    <citation type="journal article" date="2009" name="Rice">
        <title>De Novo Next Generation Sequencing of Plant Genomes.</title>
        <authorList>
            <person name="Rounsley S."/>
            <person name="Marri P.R."/>
            <person name="Yu Y."/>
            <person name="He R."/>
            <person name="Sisneros N."/>
            <person name="Goicoechea J.L."/>
            <person name="Lee S.J."/>
            <person name="Angelova A."/>
            <person name="Kudrna D."/>
            <person name="Luo M."/>
            <person name="Affourtit J."/>
            <person name="Desany B."/>
            <person name="Knight J."/>
            <person name="Niazi F."/>
            <person name="Egholm M."/>
            <person name="Wing R.A."/>
        </authorList>
    </citation>
    <scope>NUCLEOTIDE SEQUENCE [LARGE SCALE GENOMIC DNA]</scope>
    <source>
        <strain evidence="3">cv. IRGC 105608</strain>
    </source>
</reference>
<dbReference type="Proteomes" id="UP000026960">
    <property type="component" value="Chromosome 12"/>
</dbReference>
<reference evidence="3" key="2">
    <citation type="submission" date="2015-03" db="UniProtKB">
        <authorList>
            <consortium name="EnsemblPlants"/>
        </authorList>
    </citation>
    <scope>IDENTIFICATION</scope>
</reference>
<feature type="domain" description="POX" evidence="2">
    <location>
        <begin position="153"/>
        <end position="257"/>
    </location>
</feature>
<dbReference type="eggNOG" id="KOG0773">
    <property type="taxonomic scope" value="Eukaryota"/>
</dbReference>
<dbReference type="SMART" id="SM00574">
    <property type="entry name" value="POX"/>
    <property type="match status" value="1"/>
</dbReference>
<proteinExistence type="predicted"/>
<sequence length="260" mass="25974">MAAYFTGGGAGTDVVQAAGTDGLQTLYLMNPSYVGFTDAAAAPGGGAAAANMVFLNSAVSTLTPASFGHHHQPTPAAQHFVGIPLQSGYNLWGPDATGGNDVSPPRHGAQQQAPAAAGTSAAAVSPVLSLSSREAAPPVTVAAAAAAAVPGGTDQEKVVMRSRYLKAAQELLDEAVSVSKGAATAVKKKEDSEGGVSGGGGGAEDGGGSKSGAAAEMSMAERQELQMKKSKLLNMLDENLSPFMQICNQKLSSGSVKKCL</sequence>
<feature type="compositionally biased region" description="Gly residues" evidence="1">
    <location>
        <begin position="195"/>
        <end position="210"/>
    </location>
</feature>
<evidence type="ECO:0000256" key="1">
    <source>
        <dbReference type="SAM" id="MobiDB-lite"/>
    </source>
</evidence>
<feature type="region of interest" description="Disordered" evidence="1">
    <location>
        <begin position="184"/>
        <end position="226"/>
    </location>
</feature>
<dbReference type="Pfam" id="PF07526">
    <property type="entry name" value="POX"/>
    <property type="match status" value="1"/>
</dbReference>
<name>A0A0D3HRP5_9ORYZ</name>
<dbReference type="AlphaFoldDB" id="A0A0D3HRP5"/>
<feature type="compositionally biased region" description="Low complexity" evidence="1">
    <location>
        <begin position="108"/>
        <end position="118"/>
    </location>
</feature>
<dbReference type="Gramene" id="OBART12G03670.1">
    <property type="protein sequence ID" value="OBART12G03670.1"/>
    <property type="gene ID" value="OBART12G03670"/>
</dbReference>
<dbReference type="HOGENOM" id="CLU_093636_0_0_1"/>
<accession>A0A0D3HRP5</accession>
<dbReference type="EnsemblPlants" id="OBART12G03670.1">
    <property type="protein sequence ID" value="OBART12G03670.1"/>
    <property type="gene ID" value="OBART12G03670"/>
</dbReference>
<dbReference type="InterPro" id="IPR006563">
    <property type="entry name" value="POX_dom"/>
</dbReference>
<organism evidence="3">
    <name type="scientific">Oryza barthii</name>
    <dbReference type="NCBI Taxonomy" id="65489"/>
    <lineage>
        <taxon>Eukaryota</taxon>
        <taxon>Viridiplantae</taxon>
        <taxon>Streptophyta</taxon>
        <taxon>Embryophyta</taxon>
        <taxon>Tracheophyta</taxon>
        <taxon>Spermatophyta</taxon>
        <taxon>Magnoliopsida</taxon>
        <taxon>Liliopsida</taxon>
        <taxon>Poales</taxon>
        <taxon>Poaceae</taxon>
        <taxon>BOP clade</taxon>
        <taxon>Oryzoideae</taxon>
        <taxon>Oryzeae</taxon>
        <taxon>Oryzinae</taxon>
        <taxon>Oryza</taxon>
    </lineage>
</organism>
<keyword evidence="4" id="KW-1185">Reference proteome</keyword>
<evidence type="ECO:0000313" key="3">
    <source>
        <dbReference type="EnsemblPlants" id="OBART12G03670.1"/>
    </source>
</evidence>
<feature type="region of interest" description="Disordered" evidence="1">
    <location>
        <begin position="94"/>
        <end position="118"/>
    </location>
</feature>
<evidence type="ECO:0000259" key="2">
    <source>
        <dbReference type="SMART" id="SM00574"/>
    </source>
</evidence>